<dbReference type="OMA" id="GKSVWQS"/>
<comment type="caution">
    <text evidence="3">The sequence shown here is derived from an EMBL/GenBank/DDBJ whole genome shotgun (WGS) entry which is preliminary data.</text>
</comment>
<dbReference type="GO" id="GO:0030246">
    <property type="term" value="F:carbohydrate binding"/>
    <property type="evidence" value="ECO:0007669"/>
    <property type="project" value="UniProtKB-KW"/>
</dbReference>
<dbReference type="Proteomes" id="UP000238479">
    <property type="component" value="Chromosome 5"/>
</dbReference>
<protein>
    <submittedName>
        <fullName evidence="3">Putative bulb-type lectin domain-containing protein</fullName>
    </submittedName>
</protein>
<keyword evidence="3" id="KW-0430">Lectin</keyword>
<dbReference type="EMBL" id="PDCK01000043">
    <property type="protein sequence ID" value="PRQ31039.1"/>
    <property type="molecule type" value="Genomic_DNA"/>
</dbReference>
<dbReference type="PANTHER" id="PTHR22726:SF1">
    <property type="entry name" value="METALLOENDOPEPTIDASE OMA1, MITOCHONDRIAL"/>
    <property type="match status" value="1"/>
</dbReference>
<dbReference type="GO" id="GO:0004222">
    <property type="term" value="F:metalloendopeptidase activity"/>
    <property type="evidence" value="ECO:0007669"/>
    <property type="project" value="TreeGrafter"/>
</dbReference>
<keyword evidence="2" id="KW-1015">Disulfide bond</keyword>
<proteinExistence type="predicted"/>
<dbReference type="AlphaFoldDB" id="A0A2P6QA30"/>
<dbReference type="InterPro" id="IPR051156">
    <property type="entry name" value="Mito/Outer_Membr_Metalloprot"/>
</dbReference>
<accession>A0A2P6QA30</accession>
<sequence length="202" mass="22530">MVLYDSKGKSVWQSFDYPTDTLLVGQSLRAGGVNKLVSRASREGLRGGLYSFILEPKVLFLYYKSNNSPKPLLYSQLITIQKGSLDHVKLNSATDDGYVWDLTLESSARNAYVGGPKFNGTLTYLRLGIDGNIRLHAYHGQGNDSGVKDATLHLVDLDWEILVVDEPNVNVFCLPGGKIVVFIGLLKNFRSDICRYSYDNWS</sequence>
<name>A0A2P6QA30_ROSCH</name>
<evidence type="ECO:0000313" key="3">
    <source>
        <dbReference type="EMBL" id="PRQ31039.1"/>
    </source>
</evidence>
<keyword evidence="1" id="KW-0732">Signal</keyword>
<organism evidence="3 4">
    <name type="scientific">Rosa chinensis</name>
    <name type="common">China rose</name>
    <dbReference type="NCBI Taxonomy" id="74649"/>
    <lineage>
        <taxon>Eukaryota</taxon>
        <taxon>Viridiplantae</taxon>
        <taxon>Streptophyta</taxon>
        <taxon>Embryophyta</taxon>
        <taxon>Tracheophyta</taxon>
        <taxon>Spermatophyta</taxon>
        <taxon>Magnoliopsida</taxon>
        <taxon>eudicotyledons</taxon>
        <taxon>Gunneridae</taxon>
        <taxon>Pentapetalae</taxon>
        <taxon>rosids</taxon>
        <taxon>fabids</taxon>
        <taxon>Rosales</taxon>
        <taxon>Rosaceae</taxon>
        <taxon>Rosoideae</taxon>
        <taxon>Rosoideae incertae sedis</taxon>
        <taxon>Rosa</taxon>
    </lineage>
</organism>
<dbReference type="GO" id="GO:0016020">
    <property type="term" value="C:membrane"/>
    <property type="evidence" value="ECO:0007669"/>
    <property type="project" value="TreeGrafter"/>
</dbReference>
<dbReference type="InterPro" id="IPR036426">
    <property type="entry name" value="Bulb-type_lectin_dom_sf"/>
</dbReference>
<evidence type="ECO:0000313" key="4">
    <source>
        <dbReference type="Proteomes" id="UP000238479"/>
    </source>
</evidence>
<evidence type="ECO:0000256" key="1">
    <source>
        <dbReference type="ARBA" id="ARBA00022729"/>
    </source>
</evidence>
<dbReference type="SUPFAM" id="SSF51110">
    <property type="entry name" value="alpha-D-mannose-specific plant lectins"/>
    <property type="match status" value="1"/>
</dbReference>
<dbReference type="PANTHER" id="PTHR22726">
    <property type="entry name" value="METALLOENDOPEPTIDASE OMA1"/>
    <property type="match status" value="1"/>
</dbReference>
<keyword evidence="4" id="KW-1185">Reference proteome</keyword>
<dbReference type="GO" id="GO:0051603">
    <property type="term" value="P:proteolysis involved in protein catabolic process"/>
    <property type="evidence" value="ECO:0007669"/>
    <property type="project" value="TreeGrafter"/>
</dbReference>
<dbReference type="Gramene" id="PRQ31039">
    <property type="protein sequence ID" value="PRQ31039"/>
    <property type="gene ID" value="RchiOBHm_Chr5g0031101"/>
</dbReference>
<reference evidence="3 4" key="1">
    <citation type="journal article" date="2018" name="Nat. Genet.">
        <title>The Rosa genome provides new insights in the design of modern roses.</title>
        <authorList>
            <person name="Bendahmane M."/>
        </authorList>
    </citation>
    <scope>NUCLEOTIDE SEQUENCE [LARGE SCALE GENOMIC DNA]</scope>
    <source>
        <strain evidence="4">cv. Old Blush</strain>
    </source>
</reference>
<evidence type="ECO:0000256" key="2">
    <source>
        <dbReference type="ARBA" id="ARBA00023157"/>
    </source>
</evidence>
<gene>
    <name evidence="3" type="ORF">RchiOBHm_Chr5g0031101</name>
</gene>